<dbReference type="InterPro" id="IPR007133">
    <property type="entry name" value="RNA_pol_II-assoc_Paf1"/>
</dbReference>
<gene>
    <name evidence="6" type="primary">LOC108074506</name>
</gene>
<dbReference type="GO" id="GO:0016593">
    <property type="term" value="C:Cdc73/Paf1 complex"/>
    <property type="evidence" value="ECO:0007669"/>
    <property type="project" value="InterPro"/>
</dbReference>
<accession>A0A6P4IHN3</accession>
<dbReference type="Proteomes" id="UP001652661">
    <property type="component" value="Chromosome 2L"/>
</dbReference>
<evidence type="ECO:0000313" key="6">
    <source>
        <dbReference type="RefSeq" id="XP_017022073.1"/>
    </source>
</evidence>
<comment type="subcellular location">
    <subcellularLocation>
        <location evidence="1">Nucleus</location>
    </subcellularLocation>
</comment>
<keyword evidence="4" id="KW-0539">Nucleus</keyword>
<dbReference type="GeneID" id="108074506"/>
<protein>
    <recommendedName>
        <fullName evidence="3">RNA polymerase II-associated factor 1 homolog</fullName>
    </recommendedName>
</protein>
<name>A0A6P4IHN3_DROKI</name>
<evidence type="ECO:0000256" key="4">
    <source>
        <dbReference type="ARBA" id="ARBA00023242"/>
    </source>
</evidence>
<dbReference type="AlphaFoldDB" id="A0A6P4IHN3"/>
<evidence type="ECO:0000256" key="3">
    <source>
        <dbReference type="ARBA" id="ARBA00020462"/>
    </source>
</evidence>
<sequence>MAANELDKPKKQDDKHNQFICPIVYKNEMPELGLDCKFLPCGKDILEYTVEPVSFPEQESQHEHHFKGLHLLFDIDLVNQSIYDKPKQQRSNPRKETPKMDPRDAALLADIEALHCGDARQRTSRIQECAQMFAKERVMPTRPRTGVYRTPAVQETQVELQPVSLEQQKEIINQTFEEIKKPIGRHPIKQRSNAKPVSILPLFPDPDLQHYNFLQMQFDNPPTEANQSLIKDCGNYFVNFNATEELPSTGEQIYVSEQRYKEDRSTENAEKGDRIILLQKHDAVYYVSVQKYMKLRRERPRPQAMVNKCLLQVKRVAKEAN</sequence>
<evidence type="ECO:0000256" key="2">
    <source>
        <dbReference type="ARBA" id="ARBA00007560"/>
    </source>
</evidence>
<keyword evidence="5" id="KW-1185">Reference proteome</keyword>
<reference evidence="6" key="2">
    <citation type="submission" date="2025-08" db="UniProtKB">
        <authorList>
            <consortium name="RefSeq"/>
        </authorList>
    </citation>
    <scope>IDENTIFICATION</scope>
    <source>
        <strain evidence="6">14028-0561.14</strain>
        <tissue evidence="6">Whole fly</tissue>
    </source>
</reference>
<dbReference type="GO" id="GO:0000993">
    <property type="term" value="F:RNA polymerase II complex binding"/>
    <property type="evidence" value="ECO:0007669"/>
    <property type="project" value="TreeGrafter"/>
</dbReference>
<evidence type="ECO:0000256" key="1">
    <source>
        <dbReference type="ARBA" id="ARBA00004123"/>
    </source>
</evidence>
<proteinExistence type="inferred from homology"/>
<dbReference type="GO" id="GO:0003682">
    <property type="term" value="F:chromatin binding"/>
    <property type="evidence" value="ECO:0007669"/>
    <property type="project" value="TreeGrafter"/>
</dbReference>
<dbReference type="RefSeq" id="XP_017022073.1">
    <property type="nucleotide sequence ID" value="XM_017166584.3"/>
</dbReference>
<reference evidence="5" key="1">
    <citation type="submission" date="2025-05" db="UniProtKB">
        <authorList>
            <consortium name="RefSeq"/>
        </authorList>
    </citation>
    <scope>NUCLEOTIDE SEQUENCE [LARGE SCALE GENOMIC DNA]</scope>
    <source>
        <strain evidence="5">14028-0561.14</strain>
    </source>
</reference>
<dbReference type="OrthoDB" id="10260285at2759"/>
<dbReference type="GO" id="GO:0006368">
    <property type="term" value="P:transcription elongation by RNA polymerase II"/>
    <property type="evidence" value="ECO:0007669"/>
    <property type="project" value="InterPro"/>
</dbReference>
<organism evidence="5 6">
    <name type="scientific">Drosophila kikkawai</name>
    <name type="common">Fruit fly</name>
    <dbReference type="NCBI Taxonomy" id="30033"/>
    <lineage>
        <taxon>Eukaryota</taxon>
        <taxon>Metazoa</taxon>
        <taxon>Ecdysozoa</taxon>
        <taxon>Arthropoda</taxon>
        <taxon>Hexapoda</taxon>
        <taxon>Insecta</taxon>
        <taxon>Pterygota</taxon>
        <taxon>Neoptera</taxon>
        <taxon>Endopterygota</taxon>
        <taxon>Diptera</taxon>
        <taxon>Brachycera</taxon>
        <taxon>Muscomorpha</taxon>
        <taxon>Ephydroidea</taxon>
        <taxon>Drosophilidae</taxon>
        <taxon>Drosophila</taxon>
        <taxon>Sophophora</taxon>
    </lineage>
</organism>
<comment type="similarity">
    <text evidence="2">Belongs to the PAF1 family.</text>
</comment>
<dbReference type="PANTHER" id="PTHR23188:SF12">
    <property type="entry name" value="RNA POLYMERASE II-ASSOCIATED FACTOR 1 HOMOLOG"/>
    <property type="match status" value="1"/>
</dbReference>
<dbReference type="PANTHER" id="PTHR23188">
    <property type="entry name" value="RNA POLYMERASE II-ASSOCIATED FACTOR 1 HOMOLOG"/>
    <property type="match status" value="1"/>
</dbReference>
<dbReference type="Pfam" id="PF03985">
    <property type="entry name" value="Paf1"/>
    <property type="match status" value="1"/>
</dbReference>
<evidence type="ECO:0000313" key="5">
    <source>
        <dbReference type="Proteomes" id="UP001652661"/>
    </source>
</evidence>